<dbReference type="VEuPathDB" id="VectorBase:ASTEI07813"/>
<dbReference type="GO" id="GO:0006886">
    <property type="term" value="P:intracellular protein transport"/>
    <property type="evidence" value="ECO:0007669"/>
    <property type="project" value="TreeGrafter"/>
</dbReference>
<dbReference type="InterPro" id="IPR059238">
    <property type="entry name" value="UBX1_UBXN9"/>
</dbReference>
<dbReference type="RefSeq" id="XP_035894736.1">
    <property type="nucleotide sequence ID" value="XM_036038843.1"/>
</dbReference>
<accession>A0A182YH79</accession>
<dbReference type="GeneID" id="118504407"/>
<dbReference type="InterPro" id="IPR029071">
    <property type="entry name" value="Ubiquitin-like_domsf"/>
</dbReference>
<dbReference type="CDD" id="cd16118">
    <property type="entry name" value="UBX2_UBXN9"/>
    <property type="match status" value="1"/>
</dbReference>
<dbReference type="PANTHER" id="PTHR46467:SF1">
    <property type="entry name" value="TETHER CONTAINING UBX DOMAIN FOR GLUT4"/>
    <property type="match status" value="1"/>
</dbReference>
<protein>
    <submittedName>
        <fullName evidence="2">UBX domain-containing protein</fullName>
    </submittedName>
</protein>
<dbReference type="KEGG" id="aste:118504407"/>
<evidence type="ECO:0000256" key="1">
    <source>
        <dbReference type="SAM" id="MobiDB-lite"/>
    </source>
</evidence>
<dbReference type="PANTHER" id="PTHR46467">
    <property type="entry name" value="TETHER CONTAINING UBX DOMAIN FOR GLUT4"/>
    <property type="match status" value="1"/>
</dbReference>
<dbReference type="VEuPathDB" id="VectorBase:ASTE003370"/>
<dbReference type="InterPro" id="IPR021569">
    <property type="entry name" value="TUG-UBL1"/>
</dbReference>
<dbReference type="Proteomes" id="UP000076408">
    <property type="component" value="Unassembled WGS sequence"/>
</dbReference>
<keyword evidence="3" id="KW-1185">Reference proteome</keyword>
<dbReference type="GO" id="GO:0012506">
    <property type="term" value="C:vesicle membrane"/>
    <property type="evidence" value="ECO:0007669"/>
    <property type="project" value="TreeGrafter"/>
</dbReference>
<reference evidence="2" key="2">
    <citation type="submission" date="2020-05" db="UniProtKB">
        <authorList>
            <consortium name="EnsemblMetazoa"/>
        </authorList>
    </citation>
    <scope>IDENTIFICATION</scope>
    <source>
        <strain evidence="2">Indian</strain>
    </source>
</reference>
<reference evidence="3" key="1">
    <citation type="journal article" date="2014" name="Genome Biol.">
        <title>Genome analysis of a major urban malaria vector mosquito, Anopheles stephensi.</title>
        <authorList>
            <person name="Jiang X."/>
            <person name="Peery A."/>
            <person name="Hall A.B."/>
            <person name="Sharma A."/>
            <person name="Chen X.G."/>
            <person name="Waterhouse R.M."/>
            <person name="Komissarov A."/>
            <person name="Riehle M.M."/>
            <person name="Shouche Y."/>
            <person name="Sharakhova M.V."/>
            <person name="Lawson D."/>
            <person name="Pakpour N."/>
            <person name="Arensburger P."/>
            <person name="Davidson V.L."/>
            <person name="Eiglmeier K."/>
            <person name="Emrich S."/>
            <person name="George P."/>
            <person name="Kennedy R.C."/>
            <person name="Mane S.P."/>
            <person name="Maslen G."/>
            <person name="Oringanje C."/>
            <person name="Qi Y."/>
            <person name="Settlage R."/>
            <person name="Tojo M."/>
            <person name="Tubio J.M."/>
            <person name="Unger M.F."/>
            <person name="Wang B."/>
            <person name="Vernick K.D."/>
            <person name="Ribeiro J.M."/>
            <person name="James A.A."/>
            <person name="Michel K."/>
            <person name="Riehle M.A."/>
            <person name="Luckhart S."/>
            <person name="Sharakhov I.V."/>
            <person name="Tu Z."/>
        </authorList>
    </citation>
    <scope>NUCLEOTIDE SEQUENCE [LARGE SCALE GENOMIC DNA]</scope>
    <source>
        <strain evidence="3">Indian</strain>
    </source>
</reference>
<organism evidence="2 3">
    <name type="scientific">Anopheles stephensi</name>
    <name type="common">Indo-Pakistan malaria mosquito</name>
    <dbReference type="NCBI Taxonomy" id="30069"/>
    <lineage>
        <taxon>Eukaryota</taxon>
        <taxon>Metazoa</taxon>
        <taxon>Ecdysozoa</taxon>
        <taxon>Arthropoda</taxon>
        <taxon>Hexapoda</taxon>
        <taxon>Insecta</taxon>
        <taxon>Pterygota</taxon>
        <taxon>Neoptera</taxon>
        <taxon>Endopterygota</taxon>
        <taxon>Diptera</taxon>
        <taxon>Nematocera</taxon>
        <taxon>Culicoidea</taxon>
        <taxon>Culicidae</taxon>
        <taxon>Anophelinae</taxon>
        <taxon>Anopheles</taxon>
    </lineage>
</organism>
<dbReference type="OrthoDB" id="440781at2759"/>
<dbReference type="Pfam" id="PF00789">
    <property type="entry name" value="UBX"/>
    <property type="match status" value="1"/>
</dbReference>
<dbReference type="SUPFAM" id="SSF54236">
    <property type="entry name" value="Ubiquitin-like"/>
    <property type="match status" value="2"/>
</dbReference>
<dbReference type="CDD" id="cd16105">
    <property type="entry name" value="Ubl_ASPSCR1_like"/>
    <property type="match status" value="1"/>
</dbReference>
<evidence type="ECO:0000313" key="3">
    <source>
        <dbReference type="Proteomes" id="UP000076408"/>
    </source>
</evidence>
<feature type="region of interest" description="Disordered" evidence="1">
    <location>
        <begin position="230"/>
        <end position="254"/>
    </location>
</feature>
<proteinExistence type="predicted"/>
<dbReference type="GO" id="GO:0005737">
    <property type="term" value="C:cytoplasm"/>
    <property type="evidence" value="ECO:0007669"/>
    <property type="project" value="TreeGrafter"/>
</dbReference>
<feature type="compositionally biased region" description="Low complexity" evidence="1">
    <location>
        <begin position="457"/>
        <end position="471"/>
    </location>
</feature>
<dbReference type="CDD" id="cd17075">
    <property type="entry name" value="UBX1_UBXN9"/>
    <property type="match status" value="1"/>
</dbReference>
<dbReference type="STRING" id="30069.A0A182YH79"/>
<dbReference type="GO" id="GO:0042593">
    <property type="term" value="P:glucose homeostasis"/>
    <property type="evidence" value="ECO:0007669"/>
    <property type="project" value="TreeGrafter"/>
</dbReference>
<feature type="region of interest" description="Disordered" evidence="1">
    <location>
        <begin position="454"/>
        <end position="521"/>
    </location>
</feature>
<sequence length="521" mass="57657">MASRTVTVLTVHGRRQTVKVEPNMTILEILETVCRKYNFPHDEYDLLHHNKVLDLSTMFRFAGIPNNALLEMAKAKQARTEDDVIVQLQLEDGSRSENGTFKPSQSLLDVLVALCPVRAVAEAHPVLVYMRREVYWEQLGTTTLKSLGLTRGRAALRLLQRRAEEPKVQANVSAPLPQAVRREEPAKPAATVPLSETVPVAASTVPDEEPQAPPPPPTHLVEKESKVIVAEAEESSTSVAEPLPDTTASEQRPVDAPRPEALITILGEREAILYHASTAERYQTDVADSFFELTVPEMMQLYKQLQDRVKAFEDAPLLTGELRELERNQQLLSNMNRYRQAVIRVQFPDRHVLQGVFQVHETVGHVVEFVRGFLADAKQSFYLYTTPPKVVLDQPTVSLIDAGCFPQVLLHFSLDSPTPSDSTIDPAGFCLKPELLGRLSNATGAAVLAGRAKRNVASTSSDSRQESTSASHPIELVSSSQDTAAAGPSNRIPNRNFRQSSSTPTQSTNEREAKILKFLKK</sequence>
<dbReference type="OMA" id="APKYDWG"/>
<evidence type="ECO:0000313" key="2">
    <source>
        <dbReference type="EnsemblMetazoa" id="ASTEI07813-PA"/>
    </source>
</evidence>
<dbReference type="InterPro" id="IPR001012">
    <property type="entry name" value="UBX_dom"/>
</dbReference>
<dbReference type="VEuPathDB" id="VectorBase:ASTEI20_041945"/>
<feature type="region of interest" description="Disordered" evidence="1">
    <location>
        <begin position="178"/>
        <end position="198"/>
    </location>
</feature>
<dbReference type="AlphaFoldDB" id="A0A182YH79"/>
<dbReference type="Pfam" id="PF11470">
    <property type="entry name" value="TUG-UBL1"/>
    <property type="match status" value="1"/>
</dbReference>
<dbReference type="EnsemblMetazoa" id="ASTEI07813-RA">
    <property type="protein sequence ID" value="ASTEI07813-PA"/>
    <property type="gene ID" value="ASTEI07813"/>
</dbReference>
<dbReference type="PROSITE" id="PS50033">
    <property type="entry name" value="UBX"/>
    <property type="match status" value="1"/>
</dbReference>
<feature type="compositionally biased region" description="Low complexity" evidence="1">
    <location>
        <begin position="230"/>
        <end position="241"/>
    </location>
</feature>
<dbReference type="Gene3D" id="3.10.20.90">
    <property type="entry name" value="Phosphatidylinositol 3-kinase Catalytic Subunit, Chain A, domain 1"/>
    <property type="match status" value="2"/>
</dbReference>
<dbReference type="GO" id="GO:0005634">
    <property type="term" value="C:nucleus"/>
    <property type="evidence" value="ECO:0007669"/>
    <property type="project" value="TreeGrafter"/>
</dbReference>
<name>A0A182YH79_ANOST</name>
<feature type="compositionally biased region" description="Polar residues" evidence="1">
    <location>
        <begin position="491"/>
        <end position="508"/>
    </location>
</feature>